<evidence type="ECO:0000313" key="12">
    <source>
        <dbReference type="EMBL" id="CAG9540522.1"/>
    </source>
</evidence>
<reference evidence="12" key="1">
    <citation type="submission" date="2021-09" db="EMBL/GenBank/DDBJ databases">
        <authorList>
            <consortium name="Pathogen Informatics"/>
        </authorList>
    </citation>
    <scope>NUCLEOTIDE SEQUENCE</scope>
</reference>
<feature type="domain" description="Repulsive guidance molecule N-terminal" evidence="11">
    <location>
        <begin position="27"/>
        <end position="94"/>
    </location>
</feature>
<dbReference type="GO" id="GO:0005886">
    <property type="term" value="C:plasma membrane"/>
    <property type="evidence" value="ECO:0007669"/>
    <property type="project" value="UniProtKB-SubCell"/>
</dbReference>
<sequence>MNTDLYKLLIVTLAIILIAIINHGNGCMVEYCANIYSERLDEGGIFIGMNAPYCQIITDYIHCLSETNRTCRGNLKYHTLQTLLHRQRREFSCNSFPETMKPSNYIPIGCAFPTDTAPHAMQRYCALFGSRHLRTLNGHFITCAHRGAYPLINNKHLLIQITHSFLGSGTTGISKVTVIVKENGRCTSRKQYEVGSDDERLPNSFTDGSIFVGNSERKPVEIKSLNQTYVEIILRYIATTIYIRRHGAYLSVALRIPERIVQEQTDNEFDICTTGCSRSDMIKLEEALANPISFTRCHGIRMKIPLKVAIERCNRANITDAFFDACVFDLLISGDEIFVAQIADAQYDIIDLYSPYIRHYFTGRQNLTLYDSKAGYKWMQCIRESSSSFINPEQISGSINLQQQCNNMNRLVLVMLIFIVFEYEIF</sequence>
<keyword evidence="13" id="KW-1185">Reference proteome</keyword>
<evidence type="ECO:0000256" key="2">
    <source>
        <dbReference type="ARBA" id="ARBA00005321"/>
    </source>
</evidence>
<gene>
    <name evidence="12" type="ORF">CJOHNSTONI_LOCUS10026</name>
</gene>
<feature type="domain" description="Repulsive guidance molecule C-terminal" evidence="10">
    <location>
        <begin position="123"/>
        <end position="350"/>
    </location>
</feature>
<evidence type="ECO:0000256" key="6">
    <source>
        <dbReference type="ARBA" id="ARBA00023136"/>
    </source>
</evidence>
<keyword evidence="3" id="KW-1003">Cell membrane</keyword>
<dbReference type="GO" id="GO:0015026">
    <property type="term" value="F:coreceptor activity"/>
    <property type="evidence" value="ECO:0007669"/>
    <property type="project" value="TreeGrafter"/>
</dbReference>
<evidence type="ECO:0000256" key="7">
    <source>
        <dbReference type="ARBA" id="ARBA00023180"/>
    </source>
</evidence>
<keyword evidence="8" id="KW-0449">Lipoprotein</keyword>
<keyword evidence="6" id="KW-0472">Membrane</keyword>
<dbReference type="Pfam" id="PF06534">
    <property type="entry name" value="RGM_C"/>
    <property type="match status" value="1"/>
</dbReference>
<keyword evidence="4" id="KW-0336">GPI-anchor</keyword>
<evidence type="ECO:0000313" key="13">
    <source>
        <dbReference type="Proteomes" id="UP000746747"/>
    </source>
</evidence>
<keyword evidence="5 9" id="KW-0732">Signal</keyword>
<keyword evidence="7" id="KW-0325">Glycoprotein</keyword>
<evidence type="ECO:0000256" key="9">
    <source>
        <dbReference type="SAM" id="SignalP"/>
    </source>
</evidence>
<dbReference type="InterPro" id="IPR040287">
    <property type="entry name" value="RGM"/>
</dbReference>
<comment type="caution">
    <text evidence="12">The sequence shown here is derived from an EMBL/GenBank/DDBJ whole genome shotgun (WGS) entry which is preliminary data.</text>
</comment>
<accession>A0A8J2Q788</accession>
<dbReference type="AlphaFoldDB" id="A0A8J2Q788"/>
<protein>
    <submittedName>
        <fullName evidence="12">Uncharacterized protein</fullName>
    </submittedName>
</protein>
<dbReference type="Pfam" id="PF06535">
    <property type="entry name" value="RGM_N"/>
    <property type="match status" value="1"/>
</dbReference>
<dbReference type="OrthoDB" id="10013795at2759"/>
<evidence type="ECO:0000256" key="8">
    <source>
        <dbReference type="ARBA" id="ARBA00023288"/>
    </source>
</evidence>
<dbReference type="EMBL" id="CAKAEH010001972">
    <property type="protein sequence ID" value="CAG9540522.1"/>
    <property type="molecule type" value="Genomic_DNA"/>
</dbReference>
<dbReference type="InterPro" id="IPR009496">
    <property type="entry name" value="RGM_C"/>
</dbReference>
<dbReference type="PANTHER" id="PTHR31428">
    <property type="entry name" value="RGM DOMAIN FAMILY MEMBER DRAG-1"/>
    <property type="match status" value="1"/>
</dbReference>
<dbReference type="PANTHER" id="PTHR31428:SF6">
    <property type="entry name" value="REPULSIVE GUIDANCE MOLECULE B HOMOLOG DRAG-1"/>
    <property type="match status" value="1"/>
</dbReference>
<evidence type="ECO:0000256" key="4">
    <source>
        <dbReference type="ARBA" id="ARBA00022622"/>
    </source>
</evidence>
<organism evidence="12 13">
    <name type="scientific">Cercopithifilaria johnstoni</name>
    <dbReference type="NCBI Taxonomy" id="2874296"/>
    <lineage>
        <taxon>Eukaryota</taxon>
        <taxon>Metazoa</taxon>
        <taxon>Ecdysozoa</taxon>
        <taxon>Nematoda</taxon>
        <taxon>Chromadorea</taxon>
        <taxon>Rhabditida</taxon>
        <taxon>Spirurina</taxon>
        <taxon>Spiruromorpha</taxon>
        <taxon>Filarioidea</taxon>
        <taxon>Onchocercidae</taxon>
        <taxon>Cercopithifilaria</taxon>
    </lineage>
</organism>
<dbReference type="GO" id="GO:0030509">
    <property type="term" value="P:BMP signaling pathway"/>
    <property type="evidence" value="ECO:0007669"/>
    <property type="project" value="TreeGrafter"/>
</dbReference>
<evidence type="ECO:0000259" key="11">
    <source>
        <dbReference type="Pfam" id="PF06535"/>
    </source>
</evidence>
<evidence type="ECO:0000256" key="3">
    <source>
        <dbReference type="ARBA" id="ARBA00022475"/>
    </source>
</evidence>
<comment type="subcellular location">
    <subcellularLocation>
        <location evidence="1">Cell membrane</location>
        <topology evidence="1">Lipid-anchor</topology>
        <topology evidence="1">GPI-anchor</topology>
    </subcellularLocation>
</comment>
<evidence type="ECO:0000259" key="10">
    <source>
        <dbReference type="Pfam" id="PF06534"/>
    </source>
</evidence>
<proteinExistence type="inferred from homology"/>
<evidence type="ECO:0000256" key="1">
    <source>
        <dbReference type="ARBA" id="ARBA00004609"/>
    </source>
</evidence>
<dbReference type="Proteomes" id="UP000746747">
    <property type="component" value="Unassembled WGS sequence"/>
</dbReference>
<comment type="similarity">
    <text evidence="2">Belongs to the repulsive guidance molecule (RGM) family.</text>
</comment>
<name>A0A8J2Q788_9BILA</name>
<dbReference type="GO" id="GO:0098552">
    <property type="term" value="C:side of membrane"/>
    <property type="evidence" value="ECO:0007669"/>
    <property type="project" value="UniProtKB-KW"/>
</dbReference>
<feature type="signal peptide" evidence="9">
    <location>
        <begin position="1"/>
        <end position="26"/>
    </location>
</feature>
<dbReference type="InterPro" id="IPR010536">
    <property type="entry name" value="RGM_N"/>
</dbReference>
<evidence type="ECO:0000256" key="5">
    <source>
        <dbReference type="ARBA" id="ARBA00022729"/>
    </source>
</evidence>
<dbReference type="Gene3D" id="3.40.1000.10">
    <property type="entry name" value="Mog1/PsbP, alpha/beta/alpha sandwich"/>
    <property type="match status" value="1"/>
</dbReference>
<feature type="chain" id="PRO_5035173797" evidence="9">
    <location>
        <begin position="27"/>
        <end position="426"/>
    </location>
</feature>